<dbReference type="VEuPathDB" id="FungiDB:PPTG_22179"/>
<sequence>MKTICSETLLKYAVLLTKEVEMDIAVILPASFGVMLDGWSFQSEHFVAVFAVFEYDQRSEMVLLALAPIVDEEVEDQSAESHVSFFRGSIHPMCKPPFNFAVTLYLLDDEPLLEQLQQLMRK</sequence>
<reference evidence="2 3" key="2">
    <citation type="submission" date="2013-11" db="EMBL/GenBank/DDBJ databases">
        <title>The Genome Sequence of Phytophthora parasitica CJ05E6.</title>
        <authorList>
            <consortium name="The Broad Institute Genomics Platform"/>
            <person name="Russ C."/>
            <person name="Tyler B."/>
            <person name="Panabieres F."/>
            <person name="Shan W."/>
            <person name="Tripathy S."/>
            <person name="Grunwald N."/>
            <person name="Machado M."/>
            <person name="Johnson C.S."/>
            <person name="Arredondo F."/>
            <person name="Hong C."/>
            <person name="Coffey M."/>
            <person name="Young S.K."/>
            <person name="Zeng Q."/>
            <person name="Gargeya S."/>
            <person name="Fitzgerald M."/>
            <person name="Abouelleil A."/>
            <person name="Alvarado L."/>
            <person name="Chapman S.B."/>
            <person name="Gainer-Dewar J."/>
            <person name="Goldberg J."/>
            <person name="Griggs A."/>
            <person name="Gujja S."/>
            <person name="Hansen M."/>
            <person name="Howarth C."/>
            <person name="Imamovic A."/>
            <person name="Ireland A."/>
            <person name="Larimer J."/>
            <person name="McCowan C."/>
            <person name="Murphy C."/>
            <person name="Pearson M."/>
            <person name="Poon T.W."/>
            <person name="Priest M."/>
            <person name="Roberts A."/>
            <person name="Saif S."/>
            <person name="Shea T."/>
            <person name="Sykes S."/>
            <person name="Wortman J."/>
            <person name="Nusbaum C."/>
            <person name="Birren B."/>
        </authorList>
    </citation>
    <scope>NUCLEOTIDE SEQUENCE [LARGE SCALE GENOMIC DNA]</scope>
    <source>
        <strain evidence="2 3">CJ05E6</strain>
    </source>
</reference>
<dbReference type="PANTHER" id="PTHR40866">
    <property type="entry name" value="BED-TYPE DOMAIN-CONTAINING PROTEIN"/>
    <property type="match status" value="1"/>
</dbReference>
<dbReference type="Proteomes" id="UP000053864">
    <property type="component" value="Unassembled WGS sequence"/>
</dbReference>
<dbReference type="PANTHER" id="PTHR40866:SF1">
    <property type="entry name" value="BED-TYPE DOMAIN-CONTAINING PROTEIN"/>
    <property type="match status" value="1"/>
</dbReference>
<name>W2J232_PHYNI</name>
<dbReference type="EMBL" id="KI686199">
    <property type="protein sequence ID" value="ETK87038.1"/>
    <property type="molecule type" value="Genomic_DNA"/>
</dbReference>
<gene>
    <name evidence="1" type="ORF">L915_08437</name>
    <name evidence="2" type="ORF">L916_08363</name>
</gene>
<protein>
    <submittedName>
        <fullName evidence="2">Uncharacterized protein</fullName>
    </submittedName>
</protein>
<evidence type="ECO:0000313" key="2">
    <source>
        <dbReference type="EMBL" id="ETL40455.1"/>
    </source>
</evidence>
<dbReference type="AlphaFoldDB" id="W2J232"/>
<dbReference type="EMBL" id="KI672826">
    <property type="protein sequence ID" value="ETL40455.1"/>
    <property type="molecule type" value="Genomic_DNA"/>
</dbReference>
<organism evidence="2 3">
    <name type="scientific">Phytophthora nicotianae</name>
    <name type="common">Potato buckeye rot agent</name>
    <name type="synonym">Phytophthora parasitica</name>
    <dbReference type="NCBI Taxonomy" id="4792"/>
    <lineage>
        <taxon>Eukaryota</taxon>
        <taxon>Sar</taxon>
        <taxon>Stramenopiles</taxon>
        <taxon>Oomycota</taxon>
        <taxon>Peronosporomycetes</taxon>
        <taxon>Peronosporales</taxon>
        <taxon>Peronosporaceae</taxon>
        <taxon>Phytophthora</taxon>
    </lineage>
</organism>
<accession>W2J232</accession>
<evidence type="ECO:0000313" key="1">
    <source>
        <dbReference type="EMBL" id="ETK87038.1"/>
    </source>
</evidence>
<dbReference type="Proteomes" id="UP000053236">
    <property type="component" value="Unassembled WGS sequence"/>
</dbReference>
<reference evidence="1" key="1">
    <citation type="submission" date="2013-11" db="EMBL/GenBank/DDBJ databases">
        <title>The Genome Sequence of Phytophthora parasitica CJ02B3.</title>
        <authorList>
            <consortium name="The Broad Institute Genomics Platform"/>
            <person name="Russ C."/>
            <person name="Tyler B."/>
            <person name="Panabieres F."/>
            <person name="Shan W."/>
            <person name="Tripathy S."/>
            <person name="Grunwald N."/>
            <person name="Machado M."/>
            <person name="Johnson C.S."/>
            <person name="Arredondo F."/>
            <person name="Hong C."/>
            <person name="Coffey M."/>
            <person name="Young S.K."/>
            <person name="Zeng Q."/>
            <person name="Gargeya S."/>
            <person name="Fitzgerald M."/>
            <person name="Abouelleil A."/>
            <person name="Alvarado L."/>
            <person name="Chapman S.B."/>
            <person name="Gainer-Dewar J."/>
            <person name="Goldberg J."/>
            <person name="Griggs A."/>
            <person name="Gujja S."/>
            <person name="Hansen M."/>
            <person name="Howarth C."/>
            <person name="Imamovic A."/>
            <person name="Ireland A."/>
            <person name="Larimer J."/>
            <person name="McCowan C."/>
            <person name="Murphy C."/>
            <person name="Pearson M."/>
            <person name="Poon T.W."/>
            <person name="Priest M."/>
            <person name="Roberts A."/>
            <person name="Saif S."/>
            <person name="Shea T."/>
            <person name="Sykes S."/>
            <person name="Wortman J."/>
            <person name="Nusbaum C."/>
            <person name="Birren B."/>
        </authorList>
    </citation>
    <scope>NUCLEOTIDE SEQUENCE [LARGE SCALE GENOMIC DNA]</scope>
    <source>
        <strain evidence="1">CJ02B3</strain>
    </source>
</reference>
<proteinExistence type="predicted"/>
<evidence type="ECO:0000313" key="3">
    <source>
        <dbReference type="Proteomes" id="UP000053864"/>
    </source>
</evidence>